<dbReference type="Proteomes" id="UP001164305">
    <property type="component" value="Chromosome"/>
</dbReference>
<dbReference type="InterPro" id="IPR003848">
    <property type="entry name" value="DUF218"/>
</dbReference>
<keyword evidence="3" id="KW-1185">Reference proteome</keyword>
<dbReference type="PANTHER" id="PTHR30336:SF20">
    <property type="entry name" value="DUF218 DOMAIN-CONTAINING PROTEIN"/>
    <property type="match status" value="1"/>
</dbReference>
<accession>A0ABY6G3M3</accession>
<dbReference type="RefSeq" id="WP_263595023.1">
    <property type="nucleotide sequence ID" value="NZ_CP107020.1"/>
</dbReference>
<name>A0ABY6G3M3_9MICO</name>
<dbReference type="EMBL" id="CP107020">
    <property type="protein sequence ID" value="UYG17815.1"/>
    <property type="molecule type" value="Genomic_DNA"/>
</dbReference>
<dbReference type="PANTHER" id="PTHR30336">
    <property type="entry name" value="INNER MEMBRANE PROTEIN, PROBABLE PERMEASE"/>
    <property type="match status" value="1"/>
</dbReference>
<dbReference type="CDD" id="cd06259">
    <property type="entry name" value="YdcF-like"/>
    <property type="match status" value="1"/>
</dbReference>
<evidence type="ECO:0000313" key="2">
    <source>
        <dbReference type="EMBL" id="UYG17815.1"/>
    </source>
</evidence>
<sequence>MTSRRPRARRPGRPARAGLGLALGLLGAALAAEAVSEWASRRELGALAENRPGRAEAVVVLGYGNRGHRANAINRWRVRVGLRSRNPAASVSTLVLCGGAVHGDVSEAELLARHARDELGAPGPFVLDDTSRTTWENIAHAVPVLEGADRIVIASDPLHALRARRYLRRQRPDLARRLARADDQRLGEMAWLKPLVVVVGLEALRRDARDRRARRRARASMGR</sequence>
<reference evidence="2" key="1">
    <citation type="submission" date="2022-10" db="EMBL/GenBank/DDBJ databases">
        <title>Whole-Genome Sequencing of Brachybacterium huguangmaarense BRM-3, Isolated from Betula schmidtii.</title>
        <authorList>
            <person name="Haam D."/>
        </authorList>
    </citation>
    <scope>NUCLEOTIDE SEQUENCE</scope>
    <source>
        <strain evidence="2">BRM-3</strain>
    </source>
</reference>
<gene>
    <name evidence="2" type="ORF">BRM3_05180</name>
</gene>
<proteinExistence type="predicted"/>
<dbReference type="InterPro" id="IPR014729">
    <property type="entry name" value="Rossmann-like_a/b/a_fold"/>
</dbReference>
<dbReference type="Gene3D" id="3.40.50.620">
    <property type="entry name" value="HUPs"/>
    <property type="match status" value="1"/>
</dbReference>
<evidence type="ECO:0000313" key="3">
    <source>
        <dbReference type="Proteomes" id="UP001164305"/>
    </source>
</evidence>
<dbReference type="InterPro" id="IPR051599">
    <property type="entry name" value="Cell_Envelope_Assoc"/>
</dbReference>
<organism evidence="2 3">
    <name type="scientific">Brachybacterium huguangmaarense</name>
    <dbReference type="NCBI Taxonomy" id="1652028"/>
    <lineage>
        <taxon>Bacteria</taxon>
        <taxon>Bacillati</taxon>
        <taxon>Actinomycetota</taxon>
        <taxon>Actinomycetes</taxon>
        <taxon>Micrococcales</taxon>
        <taxon>Dermabacteraceae</taxon>
        <taxon>Brachybacterium</taxon>
    </lineage>
</organism>
<feature type="domain" description="DUF218" evidence="1">
    <location>
        <begin position="56"/>
        <end position="171"/>
    </location>
</feature>
<dbReference type="Pfam" id="PF02698">
    <property type="entry name" value="DUF218"/>
    <property type="match status" value="1"/>
</dbReference>
<protein>
    <submittedName>
        <fullName evidence="2">YdcF family protein</fullName>
    </submittedName>
</protein>
<evidence type="ECO:0000259" key="1">
    <source>
        <dbReference type="Pfam" id="PF02698"/>
    </source>
</evidence>